<name>A0ABT8C482_9BACT</name>
<evidence type="ECO:0000259" key="1">
    <source>
        <dbReference type="Pfam" id="PF14088"/>
    </source>
</evidence>
<reference evidence="3" key="1">
    <citation type="journal article" date="2019" name="Int. J. Syst. Evol. Microbiol.">
        <title>The Global Catalogue of Microorganisms (GCM) 10K type strain sequencing project: providing services to taxonomists for standard genome sequencing and annotation.</title>
        <authorList>
            <consortium name="The Broad Institute Genomics Platform"/>
            <consortium name="The Broad Institute Genome Sequencing Center for Infectious Disease"/>
            <person name="Wu L."/>
            <person name="Ma J."/>
        </authorList>
    </citation>
    <scope>NUCLEOTIDE SEQUENCE [LARGE SCALE GENOMIC DNA]</scope>
    <source>
        <strain evidence="3">CECT 7706</strain>
    </source>
</reference>
<dbReference type="EMBL" id="JAUFQS010000004">
    <property type="protein sequence ID" value="MDN3686849.1"/>
    <property type="molecule type" value="Genomic_DNA"/>
</dbReference>
<feature type="domain" description="DUF4268" evidence="1">
    <location>
        <begin position="10"/>
        <end position="144"/>
    </location>
</feature>
<sequence>MYTRNEVSKLKQEFWTAFGGYMKPVPSAEGTPVNWKNYKTGIRHIYFRMSAERDRACIGIEIRHPDPGIGELLFEQLISFRKLLEIQLEESWTWRPSNEEETANTGHKVEKCLLGVNVLNKDDWPEIISFLKPRIIALDAFWAQAQYGFEGLA</sequence>
<organism evidence="2 3">
    <name type="scientific">Cyclobacterium jeungdonense</name>
    <dbReference type="NCBI Taxonomy" id="708087"/>
    <lineage>
        <taxon>Bacteria</taxon>
        <taxon>Pseudomonadati</taxon>
        <taxon>Bacteroidota</taxon>
        <taxon>Cytophagia</taxon>
        <taxon>Cytophagales</taxon>
        <taxon>Cyclobacteriaceae</taxon>
        <taxon>Cyclobacterium</taxon>
    </lineage>
</organism>
<evidence type="ECO:0000313" key="2">
    <source>
        <dbReference type="EMBL" id="MDN3686849.1"/>
    </source>
</evidence>
<proteinExistence type="predicted"/>
<protein>
    <submittedName>
        <fullName evidence="2">DUF4268 domain-containing protein</fullName>
    </submittedName>
</protein>
<accession>A0ABT8C482</accession>
<keyword evidence="3" id="KW-1185">Reference proteome</keyword>
<dbReference type="RefSeq" id="WP_163383771.1">
    <property type="nucleotide sequence ID" value="NZ_JAUFQS010000004.1"/>
</dbReference>
<dbReference type="InterPro" id="IPR025364">
    <property type="entry name" value="DUF4268"/>
</dbReference>
<comment type="caution">
    <text evidence="2">The sequence shown here is derived from an EMBL/GenBank/DDBJ whole genome shotgun (WGS) entry which is preliminary data.</text>
</comment>
<evidence type="ECO:0000313" key="3">
    <source>
        <dbReference type="Proteomes" id="UP001236663"/>
    </source>
</evidence>
<gene>
    <name evidence="2" type="ORF">QWZ15_03305</name>
</gene>
<dbReference type="Proteomes" id="UP001236663">
    <property type="component" value="Unassembled WGS sequence"/>
</dbReference>
<dbReference type="Pfam" id="PF14088">
    <property type="entry name" value="DUF4268"/>
    <property type="match status" value="1"/>
</dbReference>